<keyword evidence="1" id="KW-0548">Nucleotidyltransferase</keyword>
<protein>
    <submittedName>
        <fullName evidence="1">RNA-directed DNA polymerase from mobile element jockey</fullName>
    </submittedName>
</protein>
<dbReference type="STRING" id="151549.A0A4C1W451"/>
<keyword evidence="2" id="KW-1185">Reference proteome</keyword>
<dbReference type="AlphaFoldDB" id="A0A4C1W451"/>
<dbReference type="GO" id="GO:0003964">
    <property type="term" value="F:RNA-directed DNA polymerase activity"/>
    <property type="evidence" value="ECO:0007669"/>
    <property type="project" value="UniProtKB-KW"/>
</dbReference>
<dbReference type="EMBL" id="BGZK01000469">
    <property type="protein sequence ID" value="GBP45660.1"/>
    <property type="molecule type" value="Genomic_DNA"/>
</dbReference>
<sequence length="344" mass="39111">MPPAHMCCIHDSRESVAIHFAYFRRQNTIKTRKKLPRDVKELIKAKNAALRQASKYPTCENRSHAHTLQRKVRDRIQDVRNDNWSDLIVEIKPCHKAFWGLTKALKTEKALLPPTLRKIHNSIVFDGLEKAECLADSIEQQCSENLSFDVEHVRRVEEEVRRRVTLPPKGDLDPITQDEISKHIKALKIRKGPGENIISSKVLKCFSAPLVALLVTIFNACIKNCYFPIALKEAVVIGIPKPGKPRNLPASYRPISLLSILGKLFEKTLKTRLSEHLIVRPIRAGLPQGSTLFSLLYSGYVNNISRPKTDVQLALFADDTALFLRSNCFRNTLPRSQRAIDEQK</sequence>
<proteinExistence type="predicted"/>
<keyword evidence="1" id="KW-0808">Transferase</keyword>
<evidence type="ECO:0000313" key="2">
    <source>
        <dbReference type="Proteomes" id="UP000299102"/>
    </source>
</evidence>
<accession>A0A4C1W451</accession>
<dbReference type="PANTHER" id="PTHR19446">
    <property type="entry name" value="REVERSE TRANSCRIPTASES"/>
    <property type="match status" value="1"/>
</dbReference>
<dbReference type="OrthoDB" id="416454at2759"/>
<keyword evidence="1" id="KW-0695">RNA-directed DNA polymerase</keyword>
<organism evidence="1 2">
    <name type="scientific">Eumeta variegata</name>
    <name type="common">Bagworm moth</name>
    <name type="synonym">Eumeta japonica</name>
    <dbReference type="NCBI Taxonomy" id="151549"/>
    <lineage>
        <taxon>Eukaryota</taxon>
        <taxon>Metazoa</taxon>
        <taxon>Ecdysozoa</taxon>
        <taxon>Arthropoda</taxon>
        <taxon>Hexapoda</taxon>
        <taxon>Insecta</taxon>
        <taxon>Pterygota</taxon>
        <taxon>Neoptera</taxon>
        <taxon>Endopterygota</taxon>
        <taxon>Lepidoptera</taxon>
        <taxon>Glossata</taxon>
        <taxon>Ditrysia</taxon>
        <taxon>Tineoidea</taxon>
        <taxon>Psychidae</taxon>
        <taxon>Oiketicinae</taxon>
        <taxon>Eumeta</taxon>
    </lineage>
</organism>
<comment type="caution">
    <text evidence="1">The sequence shown here is derived from an EMBL/GenBank/DDBJ whole genome shotgun (WGS) entry which is preliminary data.</text>
</comment>
<evidence type="ECO:0000313" key="1">
    <source>
        <dbReference type="EMBL" id="GBP45660.1"/>
    </source>
</evidence>
<dbReference type="Proteomes" id="UP000299102">
    <property type="component" value="Unassembled WGS sequence"/>
</dbReference>
<gene>
    <name evidence="1" type="ORF">EVAR_35927_1</name>
</gene>
<reference evidence="1 2" key="1">
    <citation type="journal article" date="2019" name="Commun. Biol.">
        <title>The bagworm genome reveals a unique fibroin gene that provides high tensile strength.</title>
        <authorList>
            <person name="Kono N."/>
            <person name="Nakamura H."/>
            <person name="Ohtoshi R."/>
            <person name="Tomita M."/>
            <person name="Numata K."/>
            <person name="Arakawa K."/>
        </authorList>
    </citation>
    <scope>NUCLEOTIDE SEQUENCE [LARGE SCALE GENOMIC DNA]</scope>
</reference>
<name>A0A4C1W451_EUMVA</name>